<evidence type="ECO:0000313" key="6">
    <source>
        <dbReference type="EMBL" id="OBQ63239.1"/>
    </source>
</evidence>
<comment type="caution">
    <text evidence="6">The sequence shown here is derived from an EMBL/GenBank/DDBJ whole genome shotgun (WGS) entry which is preliminary data.</text>
</comment>
<dbReference type="EMBL" id="LYTK01000019">
    <property type="protein sequence ID" value="OBQ63239.1"/>
    <property type="molecule type" value="Genomic_DNA"/>
</dbReference>
<dbReference type="GO" id="GO:0004368">
    <property type="term" value="F:glycerol-3-phosphate dehydrogenase (quinone) activity"/>
    <property type="evidence" value="ECO:0007669"/>
    <property type="project" value="InterPro"/>
</dbReference>
<accession>A0A6M7U040</accession>
<dbReference type="GO" id="GO:0046168">
    <property type="term" value="P:glycerol-3-phosphate catabolic process"/>
    <property type="evidence" value="ECO:0007669"/>
    <property type="project" value="TreeGrafter"/>
</dbReference>
<dbReference type="AlphaFoldDB" id="A0A6M7U040"/>
<keyword evidence="4" id="KW-0274">FAD</keyword>
<dbReference type="Pfam" id="PF01266">
    <property type="entry name" value="DAO"/>
    <property type="match status" value="1"/>
</dbReference>
<dbReference type="SUPFAM" id="SSF51905">
    <property type="entry name" value="FAD/NAD(P)-binding domain"/>
    <property type="match status" value="1"/>
</dbReference>
<gene>
    <name evidence="6" type="ORF">A8145_19175</name>
</gene>
<dbReference type="Proteomes" id="UP000093737">
    <property type="component" value="Unassembled WGS sequence"/>
</dbReference>
<keyword evidence="3" id="KW-0285">Flavoprotein</keyword>
<dbReference type="PRINTS" id="PR01001">
    <property type="entry name" value="FADG3PDH"/>
</dbReference>
<evidence type="ECO:0000256" key="1">
    <source>
        <dbReference type="ARBA" id="ARBA00001974"/>
    </source>
</evidence>
<keyword evidence="5" id="KW-0560">Oxidoreductase</keyword>
<dbReference type="RefSeq" id="WP_056570715.1">
    <property type="nucleotide sequence ID" value="NZ_CP033334.1"/>
</dbReference>
<protein>
    <submittedName>
        <fullName evidence="6">Uncharacterized protein</fullName>
    </submittedName>
</protein>
<evidence type="ECO:0000256" key="2">
    <source>
        <dbReference type="ARBA" id="ARBA00007330"/>
    </source>
</evidence>
<sequence>MNQRASFQVAVIGGGITGASAANHLAAAGFSTVLLERGDFASGTSSRSSRLQHCGLTYFSPGRSIWNFLLKPRMAIEHLELARRAMRDRSRFVRATPERVRPVRFYTPLYRNDGIPAWKARLGFRLLELLDPGGVPLDFEVLGSEEAASEPALRHLRGRQDLVGAVKFTEYQFDWPERICVDTVMNARDCGAQVRNYAEVTGIRQATDGRWHLAVADRRGRAEDGNVLSTIAADCIVNATGAWVDETASRCGLSVPHVNQGLKGTNIVTRLPDEFRGLALETVLPDGNPFYVIPWGDLHYFGPRDEPCDPTPDGFRADESTILALLQDFRSIFPSIPIAREDVLYSWAGVRPRTARPGHPDGCEAVLLHDLSRPGGSAYYTYTGGLLMTHRNAGASIAEAVSKRIRPEYPSRPVSYAARIAKPSSTGHSTSSHAAIDIEQLRLAAREELVFHLDDLLFRRLGLGWSERLGLDIARQAAEAIADIMGWSPAEVAQEVERYNNLVAREFGMAKPCI</sequence>
<evidence type="ECO:0000256" key="3">
    <source>
        <dbReference type="ARBA" id="ARBA00022630"/>
    </source>
</evidence>
<proteinExistence type="inferred from homology"/>
<dbReference type="InterPro" id="IPR000447">
    <property type="entry name" value="G3P_DH_FAD-dep"/>
</dbReference>
<name>A0A6M7U040_RHILI</name>
<dbReference type="Gene3D" id="3.50.50.60">
    <property type="entry name" value="FAD/NAD(P)-binding domain"/>
    <property type="match status" value="1"/>
</dbReference>
<evidence type="ECO:0000256" key="5">
    <source>
        <dbReference type="ARBA" id="ARBA00023002"/>
    </source>
</evidence>
<dbReference type="InterPro" id="IPR036188">
    <property type="entry name" value="FAD/NAD-bd_sf"/>
</dbReference>
<reference evidence="6 7" key="1">
    <citation type="submission" date="2016-05" db="EMBL/GenBank/DDBJ databases">
        <authorList>
            <person name="Ramsay J.P."/>
        </authorList>
    </citation>
    <scope>NUCLEOTIDE SEQUENCE [LARGE SCALE GENOMIC DNA]</scope>
    <source>
        <strain evidence="6 7">NZP2042</strain>
    </source>
</reference>
<dbReference type="InterPro" id="IPR006076">
    <property type="entry name" value="FAD-dep_OxRdtase"/>
</dbReference>
<dbReference type="PANTHER" id="PTHR11985:SF15">
    <property type="entry name" value="GLYCEROL-3-PHOSPHATE DEHYDROGENASE, MITOCHONDRIAL"/>
    <property type="match status" value="1"/>
</dbReference>
<dbReference type="Gene3D" id="1.10.8.870">
    <property type="entry name" value="Alpha-glycerophosphate oxidase, cap domain"/>
    <property type="match status" value="1"/>
</dbReference>
<organism evidence="6 7">
    <name type="scientific">Rhizobium loti</name>
    <name type="common">Mesorhizobium loti</name>
    <dbReference type="NCBI Taxonomy" id="381"/>
    <lineage>
        <taxon>Bacteria</taxon>
        <taxon>Pseudomonadati</taxon>
        <taxon>Pseudomonadota</taxon>
        <taxon>Alphaproteobacteria</taxon>
        <taxon>Hyphomicrobiales</taxon>
        <taxon>Phyllobacteriaceae</taxon>
        <taxon>Mesorhizobium</taxon>
    </lineage>
</organism>
<dbReference type="Gene3D" id="3.30.9.10">
    <property type="entry name" value="D-Amino Acid Oxidase, subunit A, domain 2"/>
    <property type="match status" value="1"/>
</dbReference>
<comment type="similarity">
    <text evidence="2">Belongs to the FAD-dependent glycerol-3-phosphate dehydrogenase family.</text>
</comment>
<evidence type="ECO:0000256" key="4">
    <source>
        <dbReference type="ARBA" id="ARBA00022827"/>
    </source>
</evidence>
<evidence type="ECO:0000313" key="7">
    <source>
        <dbReference type="Proteomes" id="UP000093737"/>
    </source>
</evidence>
<dbReference type="InterPro" id="IPR038299">
    <property type="entry name" value="DAO_C_sf"/>
</dbReference>
<dbReference type="PANTHER" id="PTHR11985">
    <property type="entry name" value="GLYCEROL-3-PHOSPHATE DEHYDROGENASE"/>
    <property type="match status" value="1"/>
</dbReference>
<comment type="cofactor">
    <cofactor evidence="1">
        <name>FAD</name>
        <dbReference type="ChEBI" id="CHEBI:57692"/>
    </cofactor>
</comment>